<dbReference type="AlphaFoldDB" id="A0AAG5D3D1"/>
<evidence type="ECO:0000313" key="4">
    <source>
        <dbReference type="Proteomes" id="UP000075880"/>
    </source>
</evidence>
<protein>
    <recommendedName>
        <fullName evidence="2">DAD domain-containing protein</fullName>
    </recommendedName>
</protein>
<evidence type="ECO:0000259" key="2">
    <source>
        <dbReference type="PROSITE" id="PS51231"/>
    </source>
</evidence>
<accession>A0AAG5D3D1</accession>
<name>A0AAG5D3D1_ANOAO</name>
<dbReference type="EnsemblMetazoa" id="ENSAATROPT006365">
    <property type="protein sequence ID" value="ENSAATROPP005777"/>
    <property type="gene ID" value="ENSAATROPG005154"/>
</dbReference>
<sequence>MESLATALGFRRRRRRRRRRKKATFGMETVLTPREISPWCTLASTPLGLL</sequence>
<organism evidence="3 4">
    <name type="scientific">Anopheles atroparvus</name>
    <name type="common">European mosquito</name>
    <dbReference type="NCBI Taxonomy" id="41427"/>
    <lineage>
        <taxon>Eukaryota</taxon>
        <taxon>Metazoa</taxon>
        <taxon>Ecdysozoa</taxon>
        <taxon>Arthropoda</taxon>
        <taxon>Hexapoda</taxon>
        <taxon>Insecta</taxon>
        <taxon>Pterygota</taxon>
        <taxon>Neoptera</taxon>
        <taxon>Endopterygota</taxon>
        <taxon>Diptera</taxon>
        <taxon>Nematocera</taxon>
        <taxon>Culicoidea</taxon>
        <taxon>Culicidae</taxon>
        <taxon>Anophelinae</taxon>
        <taxon>Anopheles</taxon>
    </lineage>
</organism>
<proteinExistence type="predicted"/>
<evidence type="ECO:0000256" key="1">
    <source>
        <dbReference type="SAM" id="MobiDB-lite"/>
    </source>
</evidence>
<keyword evidence="4" id="KW-1185">Reference proteome</keyword>
<feature type="compositionally biased region" description="Basic residues" evidence="1">
    <location>
        <begin position="10"/>
        <end position="21"/>
    </location>
</feature>
<evidence type="ECO:0000313" key="3">
    <source>
        <dbReference type="EnsemblMetazoa" id="ENSAATROPP005777"/>
    </source>
</evidence>
<dbReference type="Proteomes" id="UP000075880">
    <property type="component" value="Unassembled WGS sequence"/>
</dbReference>
<feature type="domain" description="DAD" evidence="2">
    <location>
        <begin position="1"/>
        <end position="22"/>
    </location>
</feature>
<dbReference type="InterPro" id="IPR014767">
    <property type="entry name" value="DAD_dom"/>
</dbReference>
<feature type="region of interest" description="Disordered" evidence="1">
    <location>
        <begin position="1"/>
        <end position="21"/>
    </location>
</feature>
<reference evidence="3" key="1">
    <citation type="submission" date="2024-04" db="UniProtKB">
        <authorList>
            <consortium name="EnsemblMetazoa"/>
        </authorList>
    </citation>
    <scope>IDENTIFICATION</scope>
    <source>
        <strain evidence="3">EBRO</strain>
    </source>
</reference>
<dbReference type="PROSITE" id="PS51231">
    <property type="entry name" value="DAD"/>
    <property type="match status" value="1"/>
</dbReference>